<feature type="transmembrane region" description="Helical" evidence="2">
    <location>
        <begin position="77"/>
        <end position="95"/>
    </location>
</feature>
<comment type="caution">
    <text evidence="4">The sequence shown here is derived from an EMBL/GenBank/DDBJ whole genome shotgun (WGS) entry which is preliminary data.</text>
</comment>
<feature type="compositionally biased region" description="Low complexity" evidence="1">
    <location>
        <begin position="10"/>
        <end position="23"/>
    </location>
</feature>
<feature type="transmembrane region" description="Helical" evidence="2">
    <location>
        <begin position="34"/>
        <end position="57"/>
    </location>
</feature>
<dbReference type="RefSeq" id="WP_163611909.1">
    <property type="nucleotide sequence ID" value="NZ_JAAGWB010000042.1"/>
</dbReference>
<evidence type="ECO:0000313" key="4">
    <source>
        <dbReference type="EMBL" id="NEK95345.1"/>
    </source>
</evidence>
<evidence type="ECO:0000259" key="3">
    <source>
        <dbReference type="Pfam" id="PF04892"/>
    </source>
</evidence>
<sequence>MIPATTLDRPAAAEATSGTAPAGHSNRLRPVQWAAFWASLCAAAVATLTPEGTGWAWGSPLTELRWYATGLGSSATVTQLVGNLALLAVPAVLLVALRPAVGLPRRLFAAMLGVGVGIEFLQWALPLGRVVSPMDALLNAAGAVAAGLLSAHVQAVRHQPPSPR</sequence>
<dbReference type="InterPro" id="IPR006976">
    <property type="entry name" value="VanZ-like"/>
</dbReference>
<protein>
    <submittedName>
        <fullName evidence="4">VanZ family protein</fullName>
    </submittedName>
</protein>
<dbReference type="Proteomes" id="UP000471152">
    <property type="component" value="Unassembled WGS sequence"/>
</dbReference>
<evidence type="ECO:0000313" key="5">
    <source>
        <dbReference type="EMBL" id="NEN52233.1"/>
    </source>
</evidence>
<keyword evidence="2" id="KW-0472">Membrane</keyword>
<feature type="domain" description="VanZ-like" evidence="3">
    <location>
        <begin position="69"/>
        <end position="149"/>
    </location>
</feature>
<dbReference type="Pfam" id="PF04892">
    <property type="entry name" value="VanZ"/>
    <property type="match status" value="1"/>
</dbReference>
<evidence type="ECO:0000256" key="2">
    <source>
        <dbReference type="SAM" id="Phobius"/>
    </source>
</evidence>
<name>A0A6P0EW99_9ACTN</name>
<feature type="region of interest" description="Disordered" evidence="1">
    <location>
        <begin position="1"/>
        <end position="24"/>
    </location>
</feature>
<keyword evidence="2" id="KW-1133">Transmembrane helix</keyword>
<keyword evidence="2" id="KW-0812">Transmembrane</keyword>
<evidence type="ECO:0000313" key="7">
    <source>
        <dbReference type="Proteomes" id="UP000471152"/>
    </source>
</evidence>
<dbReference type="Proteomes" id="UP000468828">
    <property type="component" value="Unassembled WGS sequence"/>
</dbReference>
<dbReference type="EMBL" id="JAAGWB010000042">
    <property type="protein sequence ID" value="NEN52233.1"/>
    <property type="molecule type" value="Genomic_DNA"/>
</dbReference>
<accession>A0A6P0EW99</accession>
<reference evidence="4 6" key="1">
    <citation type="submission" date="2020-01" db="EMBL/GenBank/DDBJ databases">
        <title>the WGS Modestobacter muralis CPCC 204518.</title>
        <authorList>
            <person name="Jiang Z."/>
        </authorList>
    </citation>
    <scope>NUCLEOTIDE SEQUENCE [LARGE SCALE GENOMIC DNA]</scope>
    <source>
        <strain evidence="4 6">DSM 100205</strain>
    </source>
</reference>
<keyword evidence="6" id="KW-1185">Reference proteome</keyword>
<dbReference type="EMBL" id="JAAGWH010000040">
    <property type="protein sequence ID" value="NEK95345.1"/>
    <property type="molecule type" value="Genomic_DNA"/>
</dbReference>
<reference evidence="5 7" key="2">
    <citation type="submission" date="2020-02" db="EMBL/GenBank/DDBJ databases">
        <title>The WGS of Modestobacter muralis DSM 100205.</title>
        <authorList>
            <person name="Jiang Z."/>
        </authorList>
    </citation>
    <scope>NUCLEOTIDE SEQUENCE [LARGE SCALE GENOMIC DNA]</scope>
    <source>
        <strain evidence="5 7">DSM 100205</strain>
    </source>
</reference>
<dbReference type="AlphaFoldDB" id="A0A6P0EW99"/>
<evidence type="ECO:0000256" key="1">
    <source>
        <dbReference type="SAM" id="MobiDB-lite"/>
    </source>
</evidence>
<evidence type="ECO:0000313" key="6">
    <source>
        <dbReference type="Proteomes" id="UP000468828"/>
    </source>
</evidence>
<gene>
    <name evidence="5" type="ORF">G3R41_15055</name>
    <name evidence="4" type="ORF">GCU67_14405</name>
</gene>
<proteinExistence type="predicted"/>
<organism evidence="4 6">
    <name type="scientific">Modestobacter muralis</name>
    <dbReference type="NCBI Taxonomy" id="1608614"/>
    <lineage>
        <taxon>Bacteria</taxon>
        <taxon>Bacillati</taxon>
        <taxon>Actinomycetota</taxon>
        <taxon>Actinomycetes</taxon>
        <taxon>Geodermatophilales</taxon>
        <taxon>Geodermatophilaceae</taxon>
        <taxon>Modestobacter</taxon>
    </lineage>
</organism>